<comment type="caution">
    <text evidence="1">The sequence shown here is derived from an EMBL/GenBank/DDBJ whole genome shotgun (WGS) entry which is preliminary data.</text>
</comment>
<name>A0ACB8FC39_9SAUR</name>
<reference evidence="1" key="1">
    <citation type="submission" date="2021-08" db="EMBL/GenBank/DDBJ databases">
        <title>The first chromosome-level gecko genome reveals the dynamic sex chromosomes of Neotropical dwarf geckos (Sphaerodactylidae: Sphaerodactylus).</title>
        <authorList>
            <person name="Pinto B.J."/>
            <person name="Keating S.E."/>
            <person name="Gamble T."/>
        </authorList>
    </citation>
    <scope>NUCLEOTIDE SEQUENCE</scope>
    <source>
        <strain evidence="1">TG3544</strain>
    </source>
</reference>
<organism evidence="1 2">
    <name type="scientific">Sphaerodactylus townsendi</name>
    <dbReference type="NCBI Taxonomy" id="933632"/>
    <lineage>
        <taxon>Eukaryota</taxon>
        <taxon>Metazoa</taxon>
        <taxon>Chordata</taxon>
        <taxon>Craniata</taxon>
        <taxon>Vertebrata</taxon>
        <taxon>Euteleostomi</taxon>
        <taxon>Lepidosauria</taxon>
        <taxon>Squamata</taxon>
        <taxon>Bifurcata</taxon>
        <taxon>Gekkota</taxon>
        <taxon>Sphaerodactylidae</taxon>
        <taxon>Sphaerodactylus</taxon>
    </lineage>
</organism>
<proteinExistence type="predicted"/>
<keyword evidence="2" id="KW-1185">Reference proteome</keyword>
<dbReference type="Proteomes" id="UP000827872">
    <property type="component" value="Linkage Group LG08"/>
</dbReference>
<dbReference type="EMBL" id="CM037621">
    <property type="protein sequence ID" value="KAH8002565.1"/>
    <property type="molecule type" value="Genomic_DNA"/>
</dbReference>
<evidence type="ECO:0000313" key="1">
    <source>
        <dbReference type="EMBL" id="KAH8002565.1"/>
    </source>
</evidence>
<accession>A0ACB8FC39</accession>
<sequence length="101" mass="11477">MFLREQVVTVYIRWYLLIIRTHSQSFLGLHLSPEPQKPQSAPLFPYILLSSFNLSLFFALLPSHFTLPLFSTANFTEMSQVGFTLPDLGVCTAFPSLVIIL</sequence>
<protein>
    <submittedName>
        <fullName evidence="1">Uncharacterized protein</fullName>
    </submittedName>
</protein>
<gene>
    <name evidence="1" type="ORF">K3G42_025951</name>
</gene>
<evidence type="ECO:0000313" key="2">
    <source>
        <dbReference type="Proteomes" id="UP000827872"/>
    </source>
</evidence>